<dbReference type="Proteomes" id="UP001500755">
    <property type="component" value="Unassembled WGS sequence"/>
</dbReference>
<evidence type="ECO:0000256" key="6">
    <source>
        <dbReference type="ARBA" id="ARBA00049348"/>
    </source>
</evidence>
<dbReference type="Gene3D" id="1.10.10.10">
    <property type="entry name" value="Winged helix-like DNA-binding domain superfamily/Winged helix DNA-binding domain"/>
    <property type="match status" value="1"/>
</dbReference>
<reference evidence="10" key="1">
    <citation type="journal article" date="2019" name="Int. J. Syst. Evol. Microbiol.">
        <title>The Global Catalogue of Microorganisms (GCM) 10K type strain sequencing project: providing services to taxonomists for standard genome sequencing and annotation.</title>
        <authorList>
            <consortium name="The Broad Institute Genomics Platform"/>
            <consortium name="The Broad Institute Genome Sequencing Center for Infectious Disease"/>
            <person name="Wu L."/>
            <person name="Ma J."/>
        </authorList>
    </citation>
    <scope>NUCLEOTIDE SEQUENCE [LARGE SCALE GENOMIC DNA]</scope>
    <source>
        <strain evidence="10">JCM 14546</strain>
    </source>
</reference>
<proteinExistence type="predicted"/>
<dbReference type="InterPro" id="IPR036631">
    <property type="entry name" value="MGMT_N_sf"/>
</dbReference>
<organism evidence="9 10">
    <name type="scientific">Brevibacterium samyangense</name>
    <dbReference type="NCBI Taxonomy" id="366888"/>
    <lineage>
        <taxon>Bacteria</taxon>
        <taxon>Bacillati</taxon>
        <taxon>Actinomycetota</taxon>
        <taxon>Actinomycetes</taxon>
        <taxon>Micrococcales</taxon>
        <taxon>Brevibacteriaceae</taxon>
        <taxon>Brevibacterium</taxon>
    </lineage>
</organism>
<dbReference type="InterPro" id="IPR008332">
    <property type="entry name" value="MethylG_MeTrfase_N"/>
</dbReference>
<dbReference type="EMBL" id="BAAANO010000015">
    <property type="protein sequence ID" value="GAA2007075.1"/>
    <property type="molecule type" value="Genomic_DNA"/>
</dbReference>
<dbReference type="Pfam" id="PF02870">
    <property type="entry name" value="Methyltransf_1N"/>
    <property type="match status" value="1"/>
</dbReference>
<gene>
    <name evidence="9" type="ORF">GCM10009755_16630</name>
</gene>
<keyword evidence="5" id="KW-0234">DNA repair</keyword>
<dbReference type="PROSITE" id="PS00374">
    <property type="entry name" value="MGMT"/>
    <property type="match status" value="1"/>
</dbReference>
<dbReference type="InterPro" id="IPR001497">
    <property type="entry name" value="MethylDNA_cys_MeTrfase_AS"/>
</dbReference>
<evidence type="ECO:0000313" key="10">
    <source>
        <dbReference type="Proteomes" id="UP001500755"/>
    </source>
</evidence>
<dbReference type="CDD" id="cd06445">
    <property type="entry name" value="ATase"/>
    <property type="match status" value="1"/>
</dbReference>
<evidence type="ECO:0000313" key="9">
    <source>
        <dbReference type="EMBL" id="GAA2007075.1"/>
    </source>
</evidence>
<dbReference type="SUPFAM" id="SSF46767">
    <property type="entry name" value="Methylated DNA-protein cysteine methyltransferase, C-terminal domain"/>
    <property type="match status" value="1"/>
</dbReference>
<dbReference type="PANTHER" id="PTHR10815">
    <property type="entry name" value="METHYLATED-DNA--PROTEIN-CYSTEINE METHYLTRANSFERASE"/>
    <property type="match status" value="1"/>
</dbReference>
<feature type="domain" description="Methylguanine DNA methyltransferase ribonuclease-like" evidence="8">
    <location>
        <begin position="71"/>
        <end position="146"/>
    </location>
</feature>
<dbReference type="InterPro" id="IPR036388">
    <property type="entry name" value="WH-like_DNA-bd_sf"/>
</dbReference>
<accession>A0ABP5EVW2</accession>
<keyword evidence="2" id="KW-0489">Methyltransferase</keyword>
<evidence type="ECO:0000256" key="5">
    <source>
        <dbReference type="ARBA" id="ARBA00023204"/>
    </source>
</evidence>
<evidence type="ECO:0000256" key="3">
    <source>
        <dbReference type="ARBA" id="ARBA00022679"/>
    </source>
</evidence>
<dbReference type="Gene3D" id="3.30.160.70">
    <property type="entry name" value="Methylated DNA-protein cysteine methyltransferase domain"/>
    <property type="match status" value="1"/>
</dbReference>
<dbReference type="InterPro" id="IPR036217">
    <property type="entry name" value="MethylDNA_cys_MeTrfase_DNAb"/>
</dbReference>
<dbReference type="SUPFAM" id="SSF53155">
    <property type="entry name" value="Methylated DNA-protein cysteine methyltransferase domain"/>
    <property type="match status" value="1"/>
</dbReference>
<keyword evidence="4" id="KW-0227">DNA damage</keyword>
<comment type="catalytic activity">
    <reaction evidence="6">
        <text>a 6-O-methyl-2'-deoxyguanosine in DNA + L-cysteinyl-[protein] = S-methyl-L-cysteinyl-[protein] + a 2'-deoxyguanosine in DNA</text>
        <dbReference type="Rhea" id="RHEA:24000"/>
        <dbReference type="Rhea" id="RHEA-COMP:10131"/>
        <dbReference type="Rhea" id="RHEA-COMP:10132"/>
        <dbReference type="Rhea" id="RHEA-COMP:11367"/>
        <dbReference type="Rhea" id="RHEA-COMP:11368"/>
        <dbReference type="ChEBI" id="CHEBI:29950"/>
        <dbReference type="ChEBI" id="CHEBI:82612"/>
        <dbReference type="ChEBI" id="CHEBI:85445"/>
        <dbReference type="ChEBI" id="CHEBI:85448"/>
        <dbReference type="EC" id="2.1.1.63"/>
    </reaction>
</comment>
<keyword evidence="10" id="KW-1185">Reference proteome</keyword>
<evidence type="ECO:0000256" key="2">
    <source>
        <dbReference type="ARBA" id="ARBA00022603"/>
    </source>
</evidence>
<dbReference type="RefSeq" id="WP_344308713.1">
    <property type="nucleotide sequence ID" value="NZ_BAAANO010000015.1"/>
</dbReference>
<dbReference type="Pfam" id="PF01035">
    <property type="entry name" value="DNA_binding_1"/>
    <property type="match status" value="1"/>
</dbReference>
<dbReference type="InterPro" id="IPR014048">
    <property type="entry name" value="MethylDNA_cys_MeTrfase_DNA-bd"/>
</dbReference>
<comment type="catalytic activity">
    <reaction evidence="1">
        <text>a 4-O-methyl-thymidine in DNA + L-cysteinyl-[protein] = a thymidine in DNA + S-methyl-L-cysteinyl-[protein]</text>
        <dbReference type="Rhea" id="RHEA:53428"/>
        <dbReference type="Rhea" id="RHEA-COMP:10131"/>
        <dbReference type="Rhea" id="RHEA-COMP:10132"/>
        <dbReference type="Rhea" id="RHEA-COMP:13555"/>
        <dbReference type="Rhea" id="RHEA-COMP:13556"/>
        <dbReference type="ChEBI" id="CHEBI:29950"/>
        <dbReference type="ChEBI" id="CHEBI:82612"/>
        <dbReference type="ChEBI" id="CHEBI:137386"/>
        <dbReference type="ChEBI" id="CHEBI:137387"/>
        <dbReference type="EC" id="2.1.1.63"/>
    </reaction>
</comment>
<dbReference type="NCBIfam" id="TIGR00589">
    <property type="entry name" value="ogt"/>
    <property type="match status" value="1"/>
</dbReference>
<evidence type="ECO:0000256" key="1">
    <source>
        <dbReference type="ARBA" id="ARBA00001286"/>
    </source>
</evidence>
<name>A0ABP5EVW2_9MICO</name>
<evidence type="ECO:0000259" key="8">
    <source>
        <dbReference type="Pfam" id="PF02870"/>
    </source>
</evidence>
<evidence type="ECO:0000259" key="7">
    <source>
        <dbReference type="Pfam" id="PF01035"/>
    </source>
</evidence>
<dbReference type="PANTHER" id="PTHR10815:SF13">
    <property type="entry name" value="METHYLATED-DNA--PROTEIN-CYSTEINE METHYLTRANSFERASE"/>
    <property type="match status" value="1"/>
</dbReference>
<keyword evidence="3" id="KW-0808">Transferase</keyword>
<comment type="caution">
    <text evidence="9">The sequence shown here is derived from an EMBL/GenBank/DDBJ whole genome shotgun (WGS) entry which is preliminary data.</text>
</comment>
<protein>
    <submittedName>
        <fullName evidence="9">Methylated-DNA--[protein]-cysteine S-methyltransferase</fullName>
    </submittedName>
</protein>
<sequence>MNERGELRAVGELPLTSGAAVNDGRPGGSTPWEPEAALAAPASAVERAMLERLNARVFDVASTEGKVDARFAFLPSPMGRILVVATDRGLLRIGFDTEDPEAVLLEVSAVAGPIVVEDPEGLRLYLRELEEFFEGGRRTFDLPLDFALTKLGGFRATVQQALAKIPFGSTRSYTEMATMVGNPKAVRAVGSACAQNPLPIVLPCHRVVRTDGSFGNYRGGHDRKKWILEWEARLAG</sequence>
<evidence type="ECO:0000256" key="4">
    <source>
        <dbReference type="ARBA" id="ARBA00022763"/>
    </source>
</evidence>
<feature type="domain" description="Methylated-DNA-[protein]-cysteine S-methyltransferase DNA binding" evidence="7">
    <location>
        <begin position="154"/>
        <end position="232"/>
    </location>
</feature>